<name>M7ZU81_TRIUA</name>
<dbReference type="STRING" id="4572.M7ZU81"/>
<proteinExistence type="inferred from homology"/>
<dbReference type="GO" id="GO:0043531">
    <property type="term" value="F:ADP binding"/>
    <property type="evidence" value="ECO:0007669"/>
    <property type="project" value="InterPro"/>
</dbReference>
<evidence type="ECO:0000256" key="4">
    <source>
        <dbReference type="ARBA" id="ARBA00022741"/>
    </source>
</evidence>
<evidence type="ECO:0000259" key="7">
    <source>
        <dbReference type="Pfam" id="PF00931"/>
    </source>
</evidence>
<dbReference type="Gene3D" id="3.40.50.300">
    <property type="entry name" value="P-loop containing nucleotide triphosphate hydrolases"/>
    <property type="match status" value="1"/>
</dbReference>
<dbReference type="EMBL" id="KD027666">
    <property type="protein sequence ID" value="EMS66753.1"/>
    <property type="molecule type" value="Genomic_DNA"/>
</dbReference>
<feature type="domain" description="Disease resistance N-terminal" evidence="8">
    <location>
        <begin position="12"/>
        <end position="100"/>
    </location>
</feature>
<dbReference type="Gene3D" id="1.10.10.10">
    <property type="entry name" value="Winged helix-like DNA-binding domain superfamily/Winged helix DNA-binding domain"/>
    <property type="match status" value="1"/>
</dbReference>
<feature type="domain" description="Disease resistance protein winged helix" evidence="9">
    <location>
        <begin position="414"/>
        <end position="485"/>
    </location>
</feature>
<dbReference type="PRINTS" id="PR00364">
    <property type="entry name" value="DISEASERSIST"/>
</dbReference>
<dbReference type="GO" id="GO:0009626">
    <property type="term" value="P:plant-type hypersensitive response"/>
    <property type="evidence" value="ECO:0007669"/>
    <property type="project" value="UniProtKB-ARBA"/>
</dbReference>
<keyword evidence="6" id="KW-0175">Coiled coil</keyword>
<protein>
    <submittedName>
        <fullName evidence="11">Putative disease resistance RPP13-like protein 3</fullName>
    </submittedName>
</protein>
<keyword evidence="4" id="KW-0547">Nucleotide-binding</keyword>
<dbReference type="FunFam" id="1.10.10.10:FF:000322">
    <property type="entry name" value="Probable disease resistance protein At1g63360"/>
    <property type="match status" value="1"/>
</dbReference>
<keyword evidence="3" id="KW-0677">Repeat</keyword>
<evidence type="ECO:0000256" key="1">
    <source>
        <dbReference type="ARBA" id="ARBA00008894"/>
    </source>
</evidence>
<dbReference type="AlphaFoldDB" id="M7ZU81"/>
<dbReference type="Pfam" id="PF18052">
    <property type="entry name" value="Rx_N"/>
    <property type="match status" value="1"/>
</dbReference>
<dbReference type="InterPro" id="IPR058922">
    <property type="entry name" value="WHD_DRP"/>
</dbReference>
<evidence type="ECO:0000256" key="3">
    <source>
        <dbReference type="ARBA" id="ARBA00022737"/>
    </source>
</evidence>
<evidence type="ECO:0000259" key="8">
    <source>
        <dbReference type="Pfam" id="PF18052"/>
    </source>
</evidence>
<dbReference type="SUPFAM" id="SSF52058">
    <property type="entry name" value="L domain-like"/>
    <property type="match status" value="1"/>
</dbReference>
<dbReference type="Pfam" id="PF23559">
    <property type="entry name" value="WHD_DRP"/>
    <property type="match status" value="1"/>
</dbReference>
<gene>
    <name evidence="11" type="ORF">TRIUR3_29666</name>
</gene>
<dbReference type="SUPFAM" id="SSF52540">
    <property type="entry name" value="P-loop containing nucleoside triphosphate hydrolases"/>
    <property type="match status" value="1"/>
</dbReference>
<keyword evidence="5" id="KW-0611">Plant defense</keyword>
<dbReference type="GO" id="GO:0042742">
    <property type="term" value="P:defense response to bacterium"/>
    <property type="evidence" value="ECO:0007669"/>
    <property type="project" value="UniProtKB-ARBA"/>
</dbReference>
<evidence type="ECO:0000259" key="10">
    <source>
        <dbReference type="Pfam" id="PF23598"/>
    </source>
</evidence>
<evidence type="ECO:0000259" key="9">
    <source>
        <dbReference type="Pfam" id="PF23559"/>
    </source>
</evidence>
<dbReference type="Gene3D" id="3.80.10.10">
    <property type="entry name" value="Ribonuclease Inhibitor"/>
    <property type="match status" value="1"/>
</dbReference>
<dbReference type="Pfam" id="PF00931">
    <property type="entry name" value="NB-ARC"/>
    <property type="match status" value="1"/>
</dbReference>
<reference evidence="11" key="1">
    <citation type="journal article" date="2013" name="Nature">
        <title>Draft genome of the wheat A-genome progenitor Triticum urartu.</title>
        <authorList>
            <person name="Ling H.Q."/>
            <person name="Zhao S."/>
            <person name="Liu D."/>
            <person name="Wang J."/>
            <person name="Sun H."/>
            <person name="Zhang C."/>
            <person name="Fan H."/>
            <person name="Li D."/>
            <person name="Dong L."/>
            <person name="Tao Y."/>
            <person name="Gao C."/>
            <person name="Wu H."/>
            <person name="Li Y."/>
            <person name="Cui Y."/>
            <person name="Guo X."/>
            <person name="Zheng S."/>
            <person name="Wang B."/>
            <person name="Yu K."/>
            <person name="Liang Q."/>
            <person name="Yang W."/>
            <person name="Lou X."/>
            <person name="Chen J."/>
            <person name="Feng M."/>
            <person name="Jian J."/>
            <person name="Zhang X."/>
            <person name="Luo G."/>
            <person name="Jiang Y."/>
            <person name="Liu J."/>
            <person name="Wang Z."/>
            <person name="Sha Y."/>
            <person name="Zhang B."/>
            <person name="Wu H."/>
            <person name="Tang D."/>
            <person name="Shen Q."/>
            <person name="Xue P."/>
            <person name="Zou S."/>
            <person name="Wang X."/>
            <person name="Liu X."/>
            <person name="Wang F."/>
            <person name="Yang Y."/>
            <person name="An X."/>
            <person name="Dong Z."/>
            <person name="Zhang K."/>
            <person name="Zhang X."/>
            <person name="Luo M.C."/>
            <person name="Dvorak J."/>
            <person name="Tong Y."/>
            <person name="Wang J."/>
            <person name="Yang H."/>
            <person name="Li Z."/>
            <person name="Wang D."/>
            <person name="Zhang A."/>
            <person name="Wang J."/>
        </authorList>
    </citation>
    <scope>NUCLEOTIDE SEQUENCE</scope>
</reference>
<dbReference type="CDD" id="cd14798">
    <property type="entry name" value="RX-CC_like"/>
    <property type="match status" value="1"/>
</dbReference>
<evidence type="ECO:0000256" key="2">
    <source>
        <dbReference type="ARBA" id="ARBA00022614"/>
    </source>
</evidence>
<dbReference type="OMA" id="TISMHPN"/>
<dbReference type="InterPro" id="IPR036388">
    <property type="entry name" value="WH-like_DNA-bd_sf"/>
</dbReference>
<organism evidence="11">
    <name type="scientific">Triticum urartu</name>
    <name type="common">Red wild einkorn</name>
    <name type="synonym">Crithodium urartu</name>
    <dbReference type="NCBI Taxonomy" id="4572"/>
    <lineage>
        <taxon>Eukaryota</taxon>
        <taxon>Viridiplantae</taxon>
        <taxon>Streptophyta</taxon>
        <taxon>Embryophyta</taxon>
        <taxon>Tracheophyta</taxon>
        <taxon>Spermatophyta</taxon>
        <taxon>Magnoliopsida</taxon>
        <taxon>Liliopsida</taxon>
        <taxon>Poales</taxon>
        <taxon>Poaceae</taxon>
        <taxon>BOP clade</taxon>
        <taxon>Pooideae</taxon>
        <taxon>Triticodae</taxon>
        <taxon>Triticeae</taxon>
        <taxon>Triticinae</taxon>
        <taxon>Triticum</taxon>
    </lineage>
</organism>
<dbReference type="InterPro" id="IPR027417">
    <property type="entry name" value="P-loop_NTPase"/>
</dbReference>
<dbReference type="GO" id="GO:0002758">
    <property type="term" value="P:innate immune response-activating signaling pathway"/>
    <property type="evidence" value="ECO:0007669"/>
    <property type="project" value="UniProtKB-ARBA"/>
</dbReference>
<dbReference type="eggNOG" id="KOG4658">
    <property type="taxonomic scope" value="Eukaryota"/>
</dbReference>
<dbReference type="Pfam" id="PF23598">
    <property type="entry name" value="LRR_14"/>
    <property type="match status" value="1"/>
</dbReference>
<evidence type="ECO:0000313" key="11">
    <source>
        <dbReference type="EMBL" id="EMS66753.1"/>
    </source>
</evidence>
<comment type="similarity">
    <text evidence="1">Belongs to the disease resistance NB-LRR family.</text>
</comment>
<dbReference type="InterPro" id="IPR055414">
    <property type="entry name" value="LRR_R13L4/SHOC2-like"/>
</dbReference>
<dbReference type="PANTHER" id="PTHR23155">
    <property type="entry name" value="DISEASE RESISTANCE PROTEIN RP"/>
    <property type="match status" value="1"/>
</dbReference>
<dbReference type="InterPro" id="IPR002182">
    <property type="entry name" value="NB-ARC"/>
</dbReference>
<evidence type="ECO:0000256" key="6">
    <source>
        <dbReference type="ARBA" id="ARBA00023054"/>
    </source>
</evidence>
<feature type="domain" description="Disease resistance R13L4/SHOC-2-like LRR" evidence="10">
    <location>
        <begin position="531"/>
        <end position="883"/>
    </location>
</feature>
<evidence type="ECO:0000256" key="5">
    <source>
        <dbReference type="ARBA" id="ARBA00022821"/>
    </source>
</evidence>
<dbReference type="PANTHER" id="PTHR23155:SF906">
    <property type="entry name" value="OS08G0205100 PROTEIN"/>
    <property type="match status" value="1"/>
</dbReference>
<sequence>MAGIMVSASTRVMNSLLGKLATLMGEEFAKLKNLRKEVKYISDELSSMKDALESLADVDELDKQTARWRDAVREMSYDIEDIIDDFICKIGEKSKKSGFVHDTIQRLRTSRVRHKIAGQIEDIKKLVHETSARRERYKLDVPTSCNVAVDQRVVALYENAAKLLGMEGPTNEVVSWLKDEEKQLKVVSIVGFGGLGKTTLANEVYHKLKGEFHCGAFVPVSQKPNIPKLLHSLLIQLGCGQSFQDCELNVLLDQLRENLKNKSNSAWNIIKCAFPENNVGSRLIVTTRIKTLAMACCFGHHEHILEMKPLSEEDSRKLFFGRIFGSEEACSGQLRDVSAQILKKCGGLPLAIISISSLLASESPDQKEKWKHVLNSLGSVSGTNLTLEAMRQILNLSYKNLPHHLKTCFLYLGMFLEDSEIYRHELVSLWVSEGFISKAHRQSLEQTAIGYFNDLVNRSLIQPALIKSDGSVKSCKVHDMVLDLILYKSAQENFITVVDNPEAITGQFQKPRRMLFNLDGEILQGNVSMSQVRSFANWRGSMNIPSLAEFKYLRVFKADFSSSSADHNRKIDLTGLCKLYQLRYIQIRGCCNCQLPTQIRGLQMLEIFDIDGSCIPMDIFHLPRLLNLIVPSVERLPEGIGKMKSLQHLCRFDLRHNTSLDSIKGLGELTNLSTLVVRTGFSEDVDMDVLNSSLGKPCNLESLHINSADSWMPEELTLSPPPPNLTVLSMTQMSRVPNWIGELHNLQFLYLTVDKLDKDGVGILAKLTGLIDLELTFHNALEETIAIYGTAFAILKRFHVSCKNMAHLTFQAGAMPKLQSVSLGLNALGWKQENCAAPTGIEHLLALERIDVLIGCLDATESEQRSAESAIRSAINMHPGHAHITIDIESRFFDMEQQDEVCKGMFELSTTFMPDYSG</sequence>
<accession>M7ZU81</accession>
<dbReference type="InterPro" id="IPR041118">
    <property type="entry name" value="Rx_N"/>
</dbReference>
<dbReference type="InterPro" id="IPR038005">
    <property type="entry name" value="RX-like_CC"/>
</dbReference>
<dbReference type="Gene3D" id="1.10.8.430">
    <property type="entry name" value="Helical domain of apoptotic protease-activating factors"/>
    <property type="match status" value="1"/>
</dbReference>
<dbReference type="InterPro" id="IPR044974">
    <property type="entry name" value="Disease_R_plants"/>
</dbReference>
<dbReference type="InterPro" id="IPR042197">
    <property type="entry name" value="Apaf_helical"/>
</dbReference>
<dbReference type="InterPro" id="IPR032675">
    <property type="entry name" value="LRR_dom_sf"/>
</dbReference>
<feature type="domain" description="NB-ARC" evidence="7">
    <location>
        <begin position="168"/>
        <end position="319"/>
    </location>
</feature>
<keyword evidence="2" id="KW-0433">Leucine-rich repeat</keyword>
<dbReference type="Gene3D" id="1.20.5.4130">
    <property type="match status" value="1"/>
</dbReference>